<reference evidence="2" key="1">
    <citation type="submission" date="2022-04" db="EMBL/GenBank/DDBJ databases">
        <title>Corynebacterium kalidii LD5P10.</title>
        <authorList>
            <person name="Sun J.Q."/>
        </authorList>
    </citation>
    <scope>NUCLEOTIDE SEQUENCE</scope>
    <source>
        <strain evidence="2">LD5P10</strain>
    </source>
</reference>
<protein>
    <submittedName>
        <fullName evidence="2">DUF2268 domain-containing protein</fullName>
    </submittedName>
</protein>
<organism evidence="2 3">
    <name type="scientific">Corynebacterium kalidii</name>
    <dbReference type="NCBI Taxonomy" id="2931982"/>
    <lineage>
        <taxon>Bacteria</taxon>
        <taxon>Bacillati</taxon>
        <taxon>Actinomycetota</taxon>
        <taxon>Actinomycetes</taxon>
        <taxon>Mycobacteriales</taxon>
        <taxon>Corynebacteriaceae</taxon>
        <taxon>Corynebacterium</taxon>
    </lineage>
</organism>
<dbReference type="Proteomes" id="UP001139207">
    <property type="component" value="Unassembled WGS sequence"/>
</dbReference>
<accession>A0A9X2B294</accession>
<name>A0A9X2B294_9CORY</name>
<dbReference type="Pfam" id="PF10026">
    <property type="entry name" value="DUF2268"/>
    <property type="match status" value="1"/>
</dbReference>
<evidence type="ECO:0000259" key="1">
    <source>
        <dbReference type="Pfam" id="PF10026"/>
    </source>
</evidence>
<dbReference type="InterPro" id="IPR018728">
    <property type="entry name" value="DUF2268"/>
</dbReference>
<dbReference type="RefSeq" id="WP_244804631.1">
    <property type="nucleotide sequence ID" value="NZ_JALIEA010000013.1"/>
</dbReference>
<comment type="caution">
    <text evidence="2">The sequence shown here is derived from an EMBL/GenBank/DDBJ whole genome shotgun (WGS) entry which is preliminary data.</text>
</comment>
<dbReference type="AlphaFoldDB" id="A0A9X2B294"/>
<dbReference type="EMBL" id="JALIEA010000013">
    <property type="protein sequence ID" value="MCJ7858899.1"/>
    <property type="molecule type" value="Genomic_DNA"/>
</dbReference>
<evidence type="ECO:0000313" key="2">
    <source>
        <dbReference type="EMBL" id="MCJ7858899.1"/>
    </source>
</evidence>
<keyword evidence="3" id="KW-1185">Reference proteome</keyword>
<proteinExistence type="predicted"/>
<sequence>MNDTNDITSNINDINVLDSRRAMTAVLDAPVEARADLVRAMWRPMAGMFRYFPGEVDLADMDRQSMSFAWDGDTADAAYTERVRGAVDLLGDHHAWERARDALRRGVRSLREADPGATVPDLTVLLGVGDPDNPHFMDVVQGLVAFGGISGYIQIHLWPTPTVLDRLEAIVVHELHHNVRYSPGGVVWDPATVTLGEQLVAEGLADVFATELYGARGFTHFVDPSACSDEVLRRVTDAADTTGMENFTAWIHGDASARVFGVEPVGVPTGAGYAVGARLVRAYLGTTGTTAAAGVRTPAAEIIRVARESLGL</sequence>
<evidence type="ECO:0000313" key="3">
    <source>
        <dbReference type="Proteomes" id="UP001139207"/>
    </source>
</evidence>
<feature type="domain" description="DUF2268" evidence="1">
    <location>
        <begin position="120"/>
        <end position="304"/>
    </location>
</feature>
<gene>
    <name evidence="2" type="ORF">MUN33_09265</name>
</gene>